<dbReference type="GO" id="GO:0005524">
    <property type="term" value="F:ATP binding"/>
    <property type="evidence" value="ECO:0007669"/>
    <property type="project" value="UniProtKB-KW"/>
</dbReference>
<evidence type="ECO:0000256" key="1">
    <source>
        <dbReference type="ARBA" id="ARBA00022448"/>
    </source>
</evidence>
<comment type="caution">
    <text evidence="5">The sequence shown here is derived from an EMBL/GenBank/DDBJ whole genome shotgun (WGS) entry which is preliminary data.</text>
</comment>
<dbReference type="STRING" id="585530.HMPREF0183_0892"/>
<dbReference type="GO" id="GO:0016887">
    <property type="term" value="F:ATP hydrolysis activity"/>
    <property type="evidence" value="ECO:0007669"/>
    <property type="project" value="InterPro"/>
</dbReference>
<dbReference type="CDD" id="cd03255">
    <property type="entry name" value="ABC_MJ0796_LolCDE_FtsE"/>
    <property type="match status" value="1"/>
</dbReference>
<keyword evidence="3 5" id="KW-0067">ATP-binding</keyword>
<dbReference type="InterPro" id="IPR027417">
    <property type="entry name" value="P-loop_NTPase"/>
</dbReference>
<keyword evidence="1" id="KW-0813">Transport</keyword>
<evidence type="ECO:0000313" key="6">
    <source>
        <dbReference type="Proteomes" id="UP000005714"/>
    </source>
</evidence>
<sequence length="266" mass="28660">MYCQMLEKGCSLTMYATTATAAVQARSVNLSAGNTRILRDCSVTIPQRGLTSIVGPSGAGKTSLLYCLSGLDQPDTGQILVGQTDIYSLRSEARAKFLRENVGFIFQQYNLIPYLTVEENITLPSTMAHRKMDHGFLTHTMETFGLLEKRKTRASLLSGGEQQRVALCRSIVLSPAVIFADEPTGALDSRNSALVLQSLGDLASQGATIVMVTHDVDAAALADRVVFMHDGTVTNISSNQISPNEISSVLRGEWGSTTEQRGSAKP</sequence>
<accession>D4YLT2</accession>
<dbReference type="Proteomes" id="UP000005714">
    <property type="component" value="Unassembled WGS sequence"/>
</dbReference>
<dbReference type="Pfam" id="PF00005">
    <property type="entry name" value="ABC_tran"/>
    <property type="match status" value="1"/>
</dbReference>
<evidence type="ECO:0000313" key="5">
    <source>
        <dbReference type="EMBL" id="EFG47815.1"/>
    </source>
</evidence>
<dbReference type="GO" id="GO:0005886">
    <property type="term" value="C:plasma membrane"/>
    <property type="evidence" value="ECO:0007669"/>
    <property type="project" value="TreeGrafter"/>
</dbReference>
<dbReference type="SMART" id="SM00382">
    <property type="entry name" value="AAA"/>
    <property type="match status" value="1"/>
</dbReference>
<organism evidence="5 6">
    <name type="scientific">Brevibacterium mcbrellneri ATCC 49030</name>
    <dbReference type="NCBI Taxonomy" id="585530"/>
    <lineage>
        <taxon>Bacteria</taxon>
        <taxon>Bacillati</taxon>
        <taxon>Actinomycetota</taxon>
        <taxon>Actinomycetes</taxon>
        <taxon>Micrococcales</taxon>
        <taxon>Brevibacteriaceae</taxon>
        <taxon>Brevibacterium</taxon>
    </lineage>
</organism>
<dbReference type="PROSITE" id="PS50893">
    <property type="entry name" value="ABC_TRANSPORTER_2"/>
    <property type="match status" value="1"/>
</dbReference>
<dbReference type="InterPro" id="IPR003593">
    <property type="entry name" value="AAA+_ATPase"/>
</dbReference>
<evidence type="ECO:0000256" key="2">
    <source>
        <dbReference type="ARBA" id="ARBA00022741"/>
    </source>
</evidence>
<dbReference type="Gene3D" id="3.40.50.300">
    <property type="entry name" value="P-loop containing nucleotide triphosphate hydrolases"/>
    <property type="match status" value="1"/>
</dbReference>
<dbReference type="SUPFAM" id="SSF52540">
    <property type="entry name" value="P-loop containing nucleoside triphosphate hydrolases"/>
    <property type="match status" value="1"/>
</dbReference>
<evidence type="ECO:0000256" key="3">
    <source>
        <dbReference type="ARBA" id="ARBA00022840"/>
    </source>
</evidence>
<keyword evidence="2" id="KW-0547">Nucleotide-binding</keyword>
<dbReference type="PANTHER" id="PTHR24220">
    <property type="entry name" value="IMPORT ATP-BINDING PROTEIN"/>
    <property type="match status" value="1"/>
</dbReference>
<protein>
    <submittedName>
        <fullName evidence="5">ABC transporter, ATP-binding protein</fullName>
    </submittedName>
</protein>
<name>D4YLT2_9MICO</name>
<dbReference type="GO" id="GO:0022857">
    <property type="term" value="F:transmembrane transporter activity"/>
    <property type="evidence" value="ECO:0007669"/>
    <property type="project" value="TreeGrafter"/>
</dbReference>
<dbReference type="AlphaFoldDB" id="D4YLT2"/>
<dbReference type="InterPro" id="IPR015854">
    <property type="entry name" value="ABC_transpr_LolD-like"/>
</dbReference>
<dbReference type="PROSITE" id="PS00211">
    <property type="entry name" value="ABC_TRANSPORTER_1"/>
    <property type="match status" value="1"/>
</dbReference>
<evidence type="ECO:0000259" key="4">
    <source>
        <dbReference type="PROSITE" id="PS50893"/>
    </source>
</evidence>
<dbReference type="eggNOG" id="COG1136">
    <property type="taxonomic scope" value="Bacteria"/>
</dbReference>
<feature type="domain" description="ABC transporter" evidence="4">
    <location>
        <begin position="23"/>
        <end position="255"/>
    </location>
</feature>
<keyword evidence="6" id="KW-1185">Reference proteome</keyword>
<dbReference type="InterPro" id="IPR017871">
    <property type="entry name" value="ABC_transporter-like_CS"/>
</dbReference>
<proteinExistence type="predicted"/>
<reference evidence="5 6" key="1">
    <citation type="submission" date="2010-04" db="EMBL/GenBank/DDBJ databases">
        <authorList>
            <person name="Qin X."/>
            <person name="Bachman B."/>
            <person name="Battles P."/>
            <person name="Bell A."/>
            <person name="Bess C."/>
            <person name="Bickham C."/>
            <person name="Chaboub L."/>
            <person name="Chen D."/>
            <person name="Coyle M."/>
            <person name="Deiros D.R."/>
            <person name="Dinh H."/>
            <person name="Forbes L."/>
            <person name="Fowler G."/>
            <person name="Francisco L."/>
            <person name="Fu Q."/>
            <person name="Gubbala S."/>
            <person name="Hale W."/>
            <person name="Han Y."/>
            <person name="Hemphill L."/>
            <person name="Highlander S.K."/>
            <person name="Hirani K."/>
            <person name="Hogues M."/>
            <person name="Jackson L."/>
            <person name="Jakkamsetti A."/>
            <person name="Javaid M."/>
            <person name="Jiang H."/>
            <person name="Korchina V."/>
            <person name="Kovar C."/>
            <person name="Lara F."/>
            <person name="Lee S."/>
            <person name="Mata R."/>
            <person name="Mathew T."/>
            <person name="Moen C."/>
            <person name="Morales K."/>
            <person name="Munidasa M."/>
            <person name="Nazareth L."/>
            <person name="Ngo R."/>
            <person name="Nguyen L."/>
            <person name="Okwuonu G."/>
            <person name="Ongeri F."/>
            <person name="Patil S."/>
            <person name="Petrosino J."/>
            <person name="Pham C."/>
            <person name="Pham P."/>
            <person name="Pu L.-L."/>
            <person name="Puazo M."/>
            <person name="Raj R."/>
            <person name="Reid J."/>
            <person name="Rouhana J."/>
            <person name="Saada N."/>
            <person name="Shang Y."/>
            <person name="Simmons D."/>
            <person name="Thornton R."/>
            <person name="Warren J."/>
            <person name="Weissenberger G."/>
            <person name="Zhang J."/>
            <person name="Zhang L."/>
            <person name="Zhou C."/>
            <person name="Zhu D."/>
            <person name="Muzny D."/>
            <person name="Worley K."/>
            <person name="Gibbs R."/>
        </authorList>
    </citation>
    <scope>NUCLEOTIDE SEQUENCE [LARGE SCALE GENOMIC DNA]</scope>
    <source>
        <strain evidence="5 6">ATCC 49030</strain>
    </source>
</reference>
<dbReference type="EMBL" id="ADNU01000023">
    <property type="protein sequence ID" value="EFG47815.1"/>
    <property type="molecule type" value="Genomic_DNA"/>
</dbReference>
<gene>
    <name evidence="5" type="ORF">HMPREF0183_0892</name>
</gene>
<dbReference type="PANTHER" id="PTHR24220:SF685">
    <property type="entry name" value="ABC TRANSPORTER RELATED"/>
    <property type="match status" value="1"/>
</dbReference>
<dbReference type="InterPro" id="IPR003439">
    <property type="entry name" value="ABC_transporter-like_ATP-bd"/>
</dbReference>
<dbReference type="InterPro" id="IPR017911">
    <property type="entry name" value="MacB-like_ATP-bd"/>
</dbReference>